<name>A0A8S5T1M7_9CAUD</name>
<proteinExistence type="predicted"/>
<evidence type="ECO:0000313" key="1">
    <source>
        <dbReference type="EMBL" id="DAF56931.1"/>
    </source>
</evidence>
<sequence>MADNEFDLTKNSSVGVYINPHHKYITLMFYTETDMPIQPKYNIKLSKENSQQLRSILKDLEKYL</sequence>
<dbReference type="EMBL" id="BK032724">
    <property type="protein sequence ID" value="DAF56931.1"/>
    <property type="molecule type" value="Genomic_DNA"/>
</dbReference>
<organism evidence="1">
    <name type="scientific">Siphoviridae sp. ctiJm4</name>
    <dbReference type="NCBI Taxonomy" id="2827916"/>
    <lineage>
        <taxon>Viruses</taxon>
        <taxon>Duplodnaviria</taxon>
        <taxon>Heunggongvirae</taxon>
        <taxon>Uroviricota</taxon>
        <taxon>Caudoviricetes</taxon>
    </lineage>
</organism>
<protein>
    <submittedName>
        <fullName evidence="1">Uncharacterized protein</fullName>
    </submittedName>
</protein>
<accession>A0A8S5T1M7</accession>
<reference evidence="1" key="1">
    <citation type="journal article" date="2021" name="Proc. Natl. Acad. Sci. U.S.A.">
        <title>A Catalog of Tens of Thousands of Viruses from Human Metagenomes Reveals Hidden Associations with Chronic Diseases.</title>
        <authorList>
            <person name="Tisza M.J."/>
            <person name="Buck C.B."/>
        </authorList>
    </citation>
    <scope>NUCLEOTIDE SEQUENCE</scope>
    <source>
        <strain evidence="1">CtiJm4</strain>
    </source>
</reference>